<evidence type="ECO:0000313" key="2">
    <source>
        <dbReference type="Proteomes" id="UP000244924"/>
    </source>
</evidence>
<protein>
    <submittedName>
        <fullName evidence="1">Uncharacterized protein</fullName>
    </submittedName>
</protein>
<name>A0A2R8B6T2_9RHOB</name>
<dbReference type="EMBL" id="OMOQ01000001">
    <property type="protein sequence ID" value="SPH18348.1"/>
    <property type="molecule type" value="Genomic_DNA"/>
</dbReference>
<dbReference type="RefSeq" id="WP_108852680.1">
    <property type="nucleotide sequence ID" value="NZ_OMOQ01000001.1"/>
</dbReference>
<dbReference type="Proteomes" id="UP000244924">
    <property type="component" value="Unassembled WGS sequence"/>
</dbReference>
<dbReference type="AlphaFoldDB" id="A0A2R8B6T2"/>
<keyword evidence="2" id="KW-1185">Reference proteome</keyword>
<organism evidence="1 2">
    <name type="scientific">Albidovulum aquaemixtae</name>
    <dbReference type="NCBI Taxonomy" id="1542388"/>
    <lineage>
        <taxon>Bacteria</taxon>
        <taxon>Pseudomonadati</taxon>
        <taxon>Pseudomonadota</taxon>
        <taxon>Alphaproteobacteria</taxon>
        <taxon>Rhodobacterales</taxon>
        <taxon>Paracoccaceae</taxon>
        <taxon>Albidovulum</taxon>
    </lineage>
</organism>
<evidence type="ECO:0000313" key="1">
    <source>
        <dbReference type="EMBL" id="SPH18348.1"/>
    </source>
</evidence>
<accession>A0A2R8B6T2</accession>
<proteinExistence type="predicted"/>
<reference evidence="1 2" key="1">
    <citation type="submission" date="2018-03" db="EMBL/GenBank/DDBJ databases">
        <authorList>
            <person name="Keele B.F."/>
        </authorList>
    </citation>
    <scope>NUCLEOTIDE SEQUENCE [LARGE SCALE GENOMIC DNA]</scope>
    <source>
        <strain evidence="1 2">CECT 8626</strain>
    </source>
</reference>
<gene>
    <name evidence="1" type="ORF">DEA8626_01885</name>
</gene>
<sequence length="111" mass="12463">MAVTGMQFGWLWARDFDDPHSHSVTVQVHGFDSVMDCSLFSTWTAGESHHASDAFITQCVSANGVENFPTQNTTSGNLVPVLFRQDVTSVTFKISVYQTKGMARWMIYHWA</sequence>